<dbReference type="PROSITE" id="PS50012">
    <property type="entry name" value="RCC1_3"/>
    <property type="match status" value="5"/>
</dbReference>
<dbReference type="Pfam" id="PF00415">
    <property type="entry name" value="RCC1"/>
    <property type="match status" value="1"/>
</dbReference>
<dbReference type="RefSeq" id="XP_024368523.1">
    <property type="nucleotide sequence ID" value="XM_024512755.2"/>
</dbReference>
<organism evidence="4">
    <name type="scientific">Physcomitrium patens</name>
    <name type="common">Spreading-leaved earth moss</name>
    <name type="synonym">Physcomitrella patens</name>
    <dbReference type="NCBI Taxonomy" id="3218"/>
    <lineage>
        <taxon>Eukaryota</taxon>
        <taxon>Viridiplantae</taxon>
        <taxon>Streptophyta</taxon>
        <taxon>Embryophyta</taxon>
        <taxon>Bryophyta</taxon>
        <taxon>Bryophytina</taxon>
        <taxon>Bryopsida</taxon>
        <taxon>Funariidae</taxon>
        <taxon>Funariales</taxon>
        <taxon>Funariaceae</taxon>
        <taxon>Physcomitrium</taxon>
    </lineage>
</organism>
<reference evidence="4 6" key="1">
    <citation type="journal article" date="2008" name="Science">
        <title>The Physcomitrella genome reveals evolutionary insights into the conquest of land by plants.</title>
        <authorList>
            <person name="Rensing S."/>
            <person name="Lang D."/>
            <person name="Zimmer A."/>
            <person name="Terry A."/>
            <person name="Salamov A."/>
            <person name="Shapiro H."/>
            <person name="Nishiyama T."/>
            <person name="Perroud P.-F."/>
            <person name="Lindquist E."/>
            <person name="Kamisugi Y."/>
            <person name="Tanahashi T."/>
            <person name="Sakakibara K."/>
            <person name="Fujita T."/>
            <person name="Oishi K."/>
            <person name="Shin-I T."/>
            <person name="Kuroki Y."/>
            <person name="Toyoda A."/>
            <person name="Suzuki Y."/>
            <person name="Hashimoto A."/>
            <person name="Yamaguchi K."/>
            <person name="Sugano A."/>
            <person name="Kohara Y."/>
            <person name="Fujiyama A."/>
            <person name="Anterola A."/>
            <person name="Aoki S."/>
            <person name="Ashton N."/>
            <person name="Barbazuk W.B."/>
            <person name="Barker E."/>
            <person name="Bennetzen J."/>
            <person name="Bezanilla M."/>
            <person name="Blankenship R."/>
            <person name="Cho S.H."/>
            <person name="Dutcher S."/>
            <person name="Estelle M."/>
            <person name="Fawcett J.A."/>
            <person name="Gundlach H."/>
            <person name="Hanada K."/>
            <person name="Heyl A."/>
            <person name="Hicks K.A."/>
            <person name="Hugh J."/>
            <person name="Lohr M."/>
            <person name="Mayer K."/>
            <person name="Melkozernov A."/>
            <person name="Murata T."/>
            <person name="Nelson D."/>
            <person name="Pils B."/>
            <person name="Prigge M."/>
            <person name="Reiss B."/>
            <person name="Renner T."/>
            <person name="Rombauts S."/>
            <person name="Rushton P."/>
            <person name="Sanderfoot A."/>
            <person name="Schween G."/>
            <person name="Shiu S.-H."/>
            <person name="Stueber K."/>
            <person name="Theodoulou F.L."/>
            <person name="Tu H."/>
            <person name="Van de Peer Y."/>
            <person name="Verrier P.J."/>
            <person name="Waters E."/>
            <person name="Wood A."/>
            <person name="Yang L."/>
            <person name="Cove D."/>
            <person name="Cuming A."/>
            <person name="Hasebe M."/>
            <person name="Lucas S."/>
            <person name="Mishler D.B."/>
            <person name="Reski R."/>
            <person name="Grigoriev I."/>
            <person name="Quatrano R.S."/>
            <person name="Boore J.L."/>
        </authorList>
    </citation>
    <scope>NUCLEOTIDE SEQUENCE [LARGE SCALE GENOMIC DNA]</scope>
    <source>
        <strain evidence="5 6">cv. Gransden 2004</strain>
    </source>
</reference>
<name>A9TSB4_PHYPA</name>
<evidence type="ECO:0000313" key="5">
    <source>
        <dbReference type="EnsemblPlants" id="Pp3c2_32690V3.1"/>
    </source>
</evidence>
<dbReference type="EnsemblPlants" id="Pp3c2_32690V3.3">
    <property type="protein sequence ID" value="Pp3c2_32690V3.3"/>
    <property type="gene ID" value="Pp3c2_32690"/>
</dbReference>
<evidence type="ECO:0000313" key="6">
    <source>
        <dbReference type="Proteomes" id="UP000006727"/>
    </source>
</evidence>
<dbReference type="Pfam" id="PF25390">
    <property type="entry name" value="WD40_RLD"/>
    <property type="match status" value="1"/>
</dbReference>
<protein>
    <recommendedName>
        <fullName evidence="3">RCC1-like domain-containing protein</fullName>
    </recommendedName>
</protein>
<dbReference type="OMA" id="SCYTFRA"/>
<dbReference type="PRINTS" id="PR00633">
    <property type="entry name" value="RCCNDNSATION"/>
</dbReference>
<dbReference type="InterPro" id="IPR058923">
    <property type="entry name" value="RCC1-like_dom"/>
</dbReference>
<dbReference type="InterPro" id="IPR051625">
    <property type="entry name" value="Signaling_Regulatory_Domain"/>
</dbReference>
<keyword evidence="1" id="KW-0677">Repeat</keyword>
<proteinExistence type="predicted"/>
<dbReference type="EnsemblPlants" id="Pp3c2_32690V3.1">
    <property type="protein sequence ID" value="Pp3c2_32690V3.1"/>
    <property type="gene ID" value="Pp3c2_32690"/>
</dbReference>
<dbReference type="GeneID" id="112278886"/>
<feature type="repeat" description="RCC1" evidence="2">
    <location>
        <begin position="285"/>
        <end position="338"/>
    </location>
</feature>
<dbReference type="AlphaFoldDB" id="A9TSB4"/>
<feature type="domain" description="RCC1-like" evidence="3">
    <location>
        <begin position="110"/>
        <end position="313"/>
    </location>
</feature>
<dbReference type="InterPro" id="IPR000408">
    <property type="entry name" value="Reg_chr_condens"/>
</dbReference>
<sequence length="489" mass="52117">MGGGIEMLPPCILQDILYNGRLGPVDLASLEASSYMFRAASGIAPYRFKSIAELAAHHSCQMHPVFENFPPRARLELLARCEGNWKLVLHFLNSLQRSSGLSVGGSGRDVLVAAGRYHTLLVDRKGELYACGTGGSVLGQNPAVSNLQRPASIPLPAAATRIVQISANFNHAAFVTESGQVYTFGDNVSCCCGVGESGQPISKPTLVTTLERNPCQQVSTGQGYTVALTRNGELFSWGCNSHGQLGQGNTQEQFRPRQIEEFNESNPVAQVSAGICHTLAVTKSGQLFSWGYGSNYCLGHDDFLTELRPKRVEHGGFDDLFIISAAAGDEHSAAIDSLGYVYTWGKGYCGALGHGAGTDQRTPLVVAALKSTRAVQVVARRRKTFVLGDNGTVHSFGWMAYHSLGVQGKSASDTVVSPQSLDLALHGHKVSTIAAGMYHTLVITRKGAIFGFGDNDSSQLGPVSVTNETPLAVRIPAEVFSCVTGVVQD</sequence>
<dbReference type="eggNOG" id="KOG1426">
    <property type="taxonomic scope" value="Eukaryota"/>
</dbReference>
<dbReference type="OrthoDB" id="5981550at2759"/>
<dbReference type="EMBL" id="ABEU02000002">
    <property type="protein sequence ID" value="PNR60768.1"/>
    <property type="molecule type" value="Genomic_DNA"/>
</dbReference>
<feature type="repeat" description="RCC1" evidence="2">
    <location>
        <begin position="232"/>
        <end position="284"/>
    </location>
</feature>
<dbReference type="InterPro" id="IPR009091">
    <property type="entry name" value="RCC1/BLIP-II"/>
</dbReference>
<dbReference type="PANTHER" id="PTHR22872">
    <property type="entry name" value="BTK-BINDING PROTEIN-RELATED"/>
    <property type="match status" value="1"/>
</dbReference>
<dbReference type="Gramene" id="Pp3c2_32690V3.3">
    <property type="protein sequence ID" value="Pp3c2_32690V3.3"/>
    <property type="gene ID" value="Pp3c2_32690"/>
</dbReference>
<accession>A9TSB4</accession>
<dbReference type="Gramene" id="Pp3c2_32690V3.1">
    <property type="protein sequence ID" value="Pp3c2_32690V3.1"/>
    <property type="gene ID" value="Pp3c2_32690"/>
</dbReference>
<dbReference type="Proteomes" id="UP000006727">
    <property type="component" value="Chromosome 2"/>
</dbReference>
<dbReference type="SUPFAM" id="SSF50985">
    <property type="entry name" value="RCC1/BLIP-II"/>
    <property type="match status" value="1"/>
</dbReference>
<gene>
    <name evidence="5" type="primary">LOC112278886</name>
    <name evidence="4" type="ORF">PHYPA_003561</name>
</gene>
<dbReference type="PaxDb" id="3218-PP1S304_28V6.1"/>
<feature type="repeat" description="RCC1" evidence="2">
    <location>
        <begin position="339"/>
        <end position="390"/>
    </location>
</feature>
<evidence type="ECO:0000313" key="4">
    <source>
        <dbReference type="EMBL" id="PNR60768.1"/>
    </source>
</evidence>
<reference evidence="4 6" key="2">
    <citation type="journal article" date="2018" name="Plant J.">
        <title>The Physcomitrella patens chromosome-scale assembly reveals moss genome structure and evolution.</title>
        <authorList>
            <person name="Lang D."/>
            <person name="Ullrich K.K."/>
            <person name="Murat F."/>
            <person name="Fuchs J."/>
            <person name="Jenkins J."/>
            <person name="Haas F.B."/>
            <person name="Piednoel M."/>
            <person name="Gundlach H."/>
            <person name="Van Bel M."/>
            <person name="Meyberg R."/>
            <person name="Vives C."/>
            <person name="Morata J."/>
            <person name="Symeonidi A."/>
            <person name="Hiss M."/>
            <person name="Muchero W."/>
            <person name="Kamisugi Y."/>
            <person name="Saleh O."/>
            <person name="Blanc G."/>
            <person name="Decker E.L."/>
            <person name="van Gessel N."/>
            <person name="Grimwood J."/>
            <person name="Hayes R.D."/>
            <person name="Graham S.W."/>
            <person name="Gunter L.E."/>
            <person name="McDaniel S.F."/>
            <person name="Hoernstein S.N.W."/>
            <person name="Larsson A."/>
            <person name="Li F.W."/>
            <person name="Perroud P.F."/>
            <person name="Phillips J."/>
            <person name="Ranjan P."/>
            <person name="Rokshar D.S."/>
            <person name="Rothfels C.J."/>
            <person name="Schneider L."/>
            <person name="Shu S."/>
            <person name="Stevenson D.W."/>
            <person name="Thummler F."/>
            <person name="Tillich M."/>
            <person name="Villarreal Aguilar J.C."/>
            <person name="Widiez T."/>
            <person name="Wong G.K."/>
            <person name="Wymore A."/>
            <person name="Zhang Y."/>
            <person name="Zimmer A.D."/>
            <person name="Quatrano R.S."/>
            <person name="Mayer K.F.X."/>
            <person name="Goodstein D."/>
            <person name="Casacuberta J.M."/>
            <person name="Vandepoele K."/>
            <person name="Reski R."/>
            <person name="Cuming A.C."/>
            <person name="Tuskan G.A."/>
            <person name="Maumus F."/>
            <person name="Salse J."/>
            <person name="Schmutz J."/>
            <person name="Rensing S.A."/>
        </authorList>
    </citation>
    <scope>NUCLEOTIDE SEQUENCE [LARGE SCALE GENOMIC DNA]</scope>
    <source>
        <strain evidence="5 6">cv. Gransden 2004</strain>
    </source>
</reference>
<evidence type="ECO:0000259" key="3">
    <source>
        <dbReference type="Pfam" id="PF25390"/>
    </source>
</evidence>
<evidence type="ECO:0000256" key="2">
    <source>
        <dbReference type="PROSITE-ProRule" id="PRU00235"/>
    </source>
</evidence>
<dbReference type="Gene3D" id="2.130.10.30">
    <property type="entry name" value="Regulator of chromosome condensation 1/beta-lactamase-inhibitor protein II"/>
    <property type="match status" value="2"/>
</dbReference>
<feature type="repeat" description="RCC1" evidence="2">
    <location>
        <begin position="179"/>
        <end position="231"/>
    </location>
</feature>
<reference evidence="5" key="3">
    <citation type="submission" date="2020-12" db="UniProtKB">
        <authorList>
            <consortium name="EnsemblPlants"/>
        </authorList>
    </citation>
    <scope>IDENTIFICATION</scope>
</reference>
<dbReference type="STRING" id="3218.A9TSB4"/>
<dbReference type="HOGENOM" id="CLU_005210_3_0_1"/>
<evidence type="ECO:0000256" key="1">
    <source>
        <dbReference type="ARBA" id="ARBA00022737"/>
    </source>
</evidence>
<feature type="repeat" description="RCC1" evidence="2">
    <location>
        <begin position="391"/>
        <end position="446"/>
    </location>
</feature>
<dbReference type="PROSITE" id="PS00626">
    <property type="entry name" value="RCC1_2"/>
    <property type="match status" value="4"/>
</dbReference>
<dbReference type="Pfam" id="PF13540">
    <property type="entry name" value="RCC1_2"/>
    <property type="match status" value="1"/>
</dbReference>
<keyword evidence="6" id="KW-1185">Reference proteome</keyword>